<evidence type="ECO:0000256" key="3">
    <source>
        <dbReference type="ARBA" id="ARBA00022448"/>
    </source>
</evidence>
<feature type="chain" id="PRO_5047147265" evidence="6">
    <location>
        <begin position="22"/>
        <end position="318"/>
    </location>
</feature>
<reference evidence="9" key="1">
    <citation type="journal article" date="2019" name="Int. J. Syst. Evol. Microbiol.">
        <title>The Global Catalogue of Microorganisms (GCM) 10K type strain sequencing project: providing services to taxonomists for standard genome sequencing and annotation.</title>
        <authorList>
            <consortium name="The Broad Institute Genomics Platform"/>
            <consortium name="The Broad Institute Genome Sequencing Center for Infectious Disease"/>
            <person name="Wu L."/>
            <person name="Ma J."/>
        </authorList>
    </citation>
    <scope>NUCLEOTIDE SEQUENCE [LARGE SCALE GENOMIC DNA]</scope>
    <source>
        <strain evidence="9">JCM 3369</strain>
    </source>
</reference>
<dbReference type="EMBL" id="JBHSXS010000031">
    <property type="protein sequence ID" value="MFC6884857.1"/>
    <property type="molecule type" value="Genomic_DNA"/>
</dbReference>
<evidence type="ECO:0000259" key="7">
    <source>
        <dbReference type="PROSITE" id="PS50983"/>
    </source>
</evidence>
<dbReference type="Gene3D" id="3.40.50.1980">
    <property type="entry name" value="Nitrogenase molybdenum iron protein domain"/>
    <property type="match status" value="2"/>
</dbReference>
<evidence type="ECO:0000256" key="4">
    <source>
        <dbReference type="ARBA" id="ARBA00022729"/>
    </source>
</evidence>
<dbReference type="PROSITE" id="PS51257">
    <property type="entry name" value="PROKAR_LIPOPROTEIN"/>
    <property type="match status" value="1"/>
</dbReference>
<dbReference type="InterPro" id="IPR002491">
    <property type="entry name" value="ABC_transptr_periplasmic_BD"/>
</dbReference>
<comment type="subcellular location">
    <subcellularLocation>
        <location evidence="1">Cell envelope</location>
    </subcellularLocation>
</comment>
<evidence type="ECO:0000313" key="8">
    <source>
        <dbReference type="EMBL" id="MFC6884857.1"/>
    </source>
</evidence>
<evidence type="ECO:0000256" key="5">
    <source>
        <dbReference type="SAM" id="MobiDB-lite"/>
    </source>
</evidence>
<dbReference type="InterPro" id="IPR051313">
    <property type="entry name" value="Bact_iron-sidero_bind"/>
</dbReference>
<dbReference type="RefSeq" id="WP_160826855.1">
    <property type="nucleotide sequence ID" value="NZ_JBHSXS010000031.1"/>
</dbReference>
<accession>A0ABW2CSW4</accession>
<sequence>MTSRRPMMILAAAALACTLTAAGCGGSDGDAKSSGAKRTVGDADRRSVSVPEAPKRVVALSEPTMDAALALGVQPVGTTSGRGQTGVAAYLAPRAKSARIVANVAQPDLEKIIALKPDLILLDETVGAKTVRDKLAGIAPTVLTAKLGADWRDAFLTTADALNAKPRATQWLAGFDGRVAALKGRLGRNASAVTSVVRWQNGAPAVVGKGEGHVGGTLTALGLTRPKGQQGAGVGHSEPVSLEKLDTIDGDWLFFGALGDKAASAKALAEARRTPNFTKLGAEREKHVVPVDGSAWNSAGGPLAAETVLNDVQTALAH</sequence>
<evidence type="ECO:0000256" key="1">
    <source>
        <dbReference type="ARBA" id="ARBA00004196"/>
    </source>
</evidence>
<keyword evidence="3" id="KW-0813">Transport</keyword>
<dbReference type="Proteomes" id="UP001596380">
    <property type="component" value="Unassembled WGS sequence"/>
</dbReference>
<evidence type="ECO:0000256" key="2">
    <source>
        <dbReference type="ARBA" id="ARBA00008814"/>
    </source>
</evidence>
<dbReference type="SUPFAM" id="SSF53807">
    <property type="entry name" value="Helical backbone' metal receptor"/>
    <property type="match status" value="1"/>
</dbReference>
<dbReference type="PANTHER" id="PTHR30532:SF1">
    <property type="entry name" value="IRON(3+)-HYDROXAMATE-BINDING PROTEIN FHUD"/>
    <property type="match status" value="1"/>
</dbReference>
<protein>
    <submittedName>
        <fullName evidence="8">ABC transporter substrate-binding protein</fullName>
    </submittedName>
</protein>
<dbReference type="Pfam" id="PF01497">
    <property type="entry name" value="Peripla_BP_2"/>
    <property type="match status" value="1"/>
</dbReference>
<proteinExistence type="inferred from homology"/>
<evidence type="ECO:0000256" key="6">
    <source>
        <dbReference type="SAM" id="SignalP"/>
    </source>
</evidence>
<comment type="similarity">
    <text evidence="2">Belongs to the bacterial solute-binding protein 8 family.</text>
</comment>
<comment type="caution">
    <text evidence="8">The sequence shown here is derived from an EMBL/GenBank/DDBJ whole genome shotgun (WGS) entry which is preliminary data.</text>
</comment>
<feature type="signal peptide" evidence="6">
    <location>
        <begin position="1"/>
        <end position="21"/>
    </location>
</feature>
<feature type="region of interest" description="Disordered" evidence="5">
    <location>
        <begin position="26"/>
        <end position="49"/>
    </location>
</feature>
<keyword evidence="9" id="KW-1185">Reference proteome</keyword>
<evidence type="ECO:0000313" key="9">
    <source>
        <dbReference type="Proteomes" id="UP001596380"/>
    </source>
</evidence>
<dbReference type="PANTHER" id="PTHR30532">
    <property type="entry name" value="IRON III DICITRATE-BINDING PERIPLASMIC PROTEIN"/>
    <property type="match status" value="1"/>
</dbReference>
<feature type="domain" description="Fe/B12 periplasmic-binding" evidence="7">
    <location>
        <begin position="56"/>
        <end position="318"/>
    </location>
</feature>
<gene>
    <name evidence="8" type="ORF">ACFQKB_34215</name>
</gene>
<dbReference type="CDD" id="cd01146">
    <property type="entry name" value="FhuD"/>
    <property type="match status" value="1"/>
</dbReference>
<dbReference type="PROSITE" id="PS50983">
    <property type="entry name" value="FE_B12_PBP"/>
    <property type="match status" value="1"/>
</dbReference>
<organism evidence="8 9">
    <name type="scientific">Actinomadura yumaensis</name>
    <dbReference type="NCBI Taxonomy" id="111807"/>
    <lineage>
        <taxon>Bacteria</taxon>
        <taxon>Bacillati</taxon>
        <taxon>Actinomycetota</taxon>
        <taxon>Actinomycetes</taxon>
        <taxon>Streptosporangiales</taxon>
        <taxon>Thermomonosporaceae</taxon>
        <taxon>Actinomadura</taxon>
    </lineage>
</organism>
<name>A0ABW2CSW4_9ACTN</name>
<keyword evidence="4 6" id="KW-0732">Signal</keyword>